<protein>
    <submittedName>
        <fullName evidence="7">PST family polysaccharide transporter</fullName>
    </submittedName>
</protein>
<evidence type="ECO:0000256" key="6">
    <source>
        <dbReference type="SAM" id="Phobius"/>
    </source>
</evidence>
<sequence length="546" mass="60636">MKEEKHKQTFVEGIAILGITGFLSKLLGAIYRIPFQNIAGDLGLAVYNKVYPLYSMVLILATAGFPVAISKIVAEHLAQQNHSGARQVLKVSIYLLSFSGLFVFLFLFFGSHTIAKLMGNPELDLAIKSVSFALLIVPIMAAIRGYFQGHQNMVPTAYSQMIEQLVRVITILVLAYLFMNNPQYGVYYAGAGATFGAFTGAVAGFIVLNIYWRKMNQQNNMNQMEFNLEDWESVWQIVRKILYYSLPVAIGSLIYPLFGIVDSFTISNLLQLMGLSLKKAENLFGVYTRAQPLIQFATFFAPSFSLALVPAISESIVRNHHKNVSEYIGTAIRFTILIGLPASVGLATLAQPINIFFYKDDAGSLSLAILAFTVMFSALAIISTGILNGLGRVFLPAKYLLIAVLVKLVLNTALIPIFGIHGAAFSTVFAYAFAALLNLLAIRNDYDHGIYLQFLLKIIISVFIMAIFVFFTRWSVIALLGNYLNSLRIIMAVVTFISILFGIISYFFGLLFTGAITKSELYYLPKYGPKIVYIIEKLHLLKFLKD</sequence>
<keyword evidence="4 6" id="KW-1133">Transmembrane helix</keyword>
<evidence type="ECO:0000256" key="1">
    <source>
        <dbReference type="ARBA" id="ARBA00004651"/>
    </source>
</evidence>
<feature type="transmembrane region" description="Helical" evidence="6">
    <location>
        <begin position="293"/>
        <end position="313"/>
    </location>
</feature>
<evidence type="ECO:0000256" key="5">
    <source>
        <dbReference type="ARBA" id="ARBA00023136"/>
    </source>
</evidence>
<reference evidence="7 8" key="1">
    <citation type="submission" date="2019-03" db="EMBL/GenBank/DDBJ databases">
        <title>Genomic Encyclopedia of Type Strains, Phase IV (KMG-IV): sequencing the most valuable type-strain genomes for metagenomic binning, comparative biology and taxonomic classification.</title>
        <authorList>
            <person name="Goeker M."/>
        </authorList>
    </citation>
    <scope>NUCLEOTIDE SEQUENCE [LARGE SCALE GENOMIC DNA]</scope>
    <source>
        <strain evidence="7 8">DSM 23802</strain>
    </source>
</reference>
<feature type="transmembrane region" description="Helical" evidence="6">
    <location>
        <begin position="185"/>
        <end position="212"/>
    </location>
</feature>
<dbReference type="EMBL" id="SMAB01000018">
    <property type="protein sequence ID" value="TCS80158.1"/>
    <property type="molecule type" value="Genomic_DNA"/>
</dbReference>
<evidence type="ECO:0000256" key="2">
    <source>
        <dbReference type="ARBA" id="ARBA00022475"/>
    </source>
</evidence>
<keyword evidence="3 6" id="KW-0812">Transmembrane</keyword>
<dbReference type="PANTHER" id="PTHR30250">
    <property type="entry name" value="PST FAMILY PREDICTED COLANIC ACID TRANSPORTER"/>
    <property type="match status" value="1"/>
</dbReference>
<dbReference type="AlphaFoldDB" id="A0A4R3KAX0"/>
<dbReference type="InterPro" id="IPR002797">
    <property type="entry name" value="Polysacc_synth"/>
</dbReference>
<organism evidence="7 8">
    <name type="scientific">Tepidibacillus fermentans</name>
    <dbReference type="NCBI Taxonomy" id="1281767"/>
    <lineage>
        <taxon>Bacteria</taxon>
        <taxon>Bacillati</taxon>
        <taxon>Bacillota</taxon>
        <taxon>Bacilli</taxon>
        <taxon>Bacillales</taxon>
        <taxon>Bacillaceae</taxon>
        <taxon>Tepidibacillus</taxon>
    </lineage>
</organism>
<dbReference type="CDD" id="cd13124">
    <property type="entry name" value="MATE_SpoVB_like"/>
    <property type="match status" value="1"/>
</dbReference>
<evidence type="ECO:0000313" key="8">
    <source>
        <dbReference type="Proteomes" id="UP000295788"/>
    </source>
</evidence>
<feature type="transmembrane region" description="Helical" evidence="6">
    <location>
        <begin position="399"/>
        <end position="418"/>
    </location>
</feature>
<dbReference type="GO" id="GO:0005886">
    <property type="term" value="C:plasma membrane"/>
    <property type="evidence" value="ECO:0007669"/>
    <property type="project" value="UniProtKB-SubCell"/>
</dbReference>
<dbReference type="RefSeq" id="WP_132769920.1">
    <property type="nucleotide sequence ID" value="NZ_SMAB01000018.1"/>
</dbReference>
<dbReference type="Pfam" id="PF01943">
    <property type="entry name" value="Polysacc_synt"/>
    <property type="match status" value="1"/>
</dbReference>
<keyword evidence="5 6" id="KW-0472">Membrane</keyword>
<comment type="caution">
    <text evidence="7">The sequence shown here is derived from an EMBL/GenBank/DDBJ whole genome shotgun (WGS) entry which is preliminary data.</text>
</comment>
<feature type="transmembrane region" description="Helical" evidence="6">
    <location>
        <begin position="241"/>
        <end position="261"/>
    </location>
</feature>
<feature type="transmembrane region" description="Helical" evidence="6">
    <location>
        <begin position="489"/>
        <end position="516"/>
    </location>
</feature>
<accession>A0A4R3KAX0</accession>
<feature type="transmembrane region" description="Helical" evidence="6">
    <location>
        <begin position="126"/>
        <end position="147"/>
    </location>
</feature>
<dbReference type="InterPro" id="IPR024923">
    <property type="entry name" value="PG_synth_SpoVB"/>
</dbReference>
<dbReference type="OrthoDB" id="9775950at2"/>
<feature type="transmembrane region" description="Helical" evidence="6">
    <location>
        <begin position="364"/>
        <end position="387"/>
    </location>
</feature>
<evidence type="ECO:0000256" key="3">
    <source>
        <dbReference type="ARBA" id="ARBA00022692"/>
    </source>
</evidence>
<feature type="transmembrane region" description="Helical" evidence="6">
    <location>
        <begin position="424"/>
        <end position="442"/>
    </location>
</feature>
<keyword evidence="8" id="KW-1185">Reference proteome</keyword>
<keyword evidence="2" id="KW-1003">Cell membrane</keyword>
<evidence type="ECO:0000313" key="7">
    <source>
        <dbReference type="EMBL" id="TCS80158.1"/>
    </source>
</evidence>
<dbReference type="Proteomes" id="UP000295788">
    <property type="component" value="Unassembled WGS sequence"/>
</dbReference>
<gene>
    <name evidence="7" type="ORF">EDD72_11833</name>
</gene>
<feature type="transmembrane region" description="Helical" evidence="6">
    <location>
        <begin position="93"/>
        <end position="114"/>
    </location>
</feature>
<proteinExistence type="predicted"/>
<dbReference type="InterPro" id="IPR050833">
    <property type="entry name" value="Poly_Biosynth_Transport"/>
</dbReference>
<feature type="transmembrane region" description="Helical" evidence="6">
    <location>
        <begin position="454"/>
        <end position="477"/>
    </location>
</feature>
<dbReference type="PIRSF" id="PIRSF038958">
    <property type="entry name" value="PG_synth_SpoVB"/>
    <property type="match status" value="1"/>
</dbReference>
<dbReference type="PANTHER" id="PTHR30250:SF29">
    <property type="entry name" value="POLYSACCHARIDE BIOSYNTHESIS PROTEIN C-TERMINAL DOMAIN-CONTAINING PROTEIN"/>
    <property type="match status" value="1"/>
</dbReference>
<evidence type="ECO:0000256" key="4">
    <source>
        <dbReference type="ARBA" id="ARBA00022989"/>
    </source>
</evidence>
<feature type="transmembrane region" description="Helical" evidence="6">
    <location>
        <begin position="12"/>
        <end position="33"/>
    </location>
</feature>
<feature type="transmembrane region" description="Helical" evidence="6">
    <location>
        <begin position="334"/>
        <end position="358"/>
    </location>
</feature>
<feature type="transmembrane region" description="Helical" evidence="6">
    <location>
        <begin position="53"/>
        <end position="73"/>
    </location>
</feature>
<name>A0A4R3KAX0_9BACI</name>
<comment type="subcellular location">
    <subcellularLocation>
        <location evidence="1">Cell membrane</location>
        <topology evidence="1">Multi-pass membrane protein</topology>
    </subcellularLocation>
</comment>
<feature type="transmembrane region" description="Helical" evidence="6">
    <location>
        <begin position="159"/>
        <end position="179"/>
    </location>
</feature>